<dbReference type="PANTHER" id="PTHR43669">
    <property type="entry name" value="5-KETO-D-GLUCONATE 5-REDUCTASE"/>
    <property type="match status" value="1"/>
</dbReference>
<dbReference type="Proteomes" id="UP000250928">
    <property type="component" value="Unassembled WGS sequence"/>
</dbReference>
<dbReference type="InterPro" id="IPR036291">
    <property type="entry name" value="NAD(P)-bd_dom_sf"/>
</dbReference>
<name>A0A6N4DSR1_9GAMM</name>
<reference evidence="3 4" key="1">
    <citation type="submission" date="2018-01" db="EMBL/GenBank/DDBJ databases">
        <title>Novel co-symbiosis in the lucinid bivalve Phacoides pectinatus.</title>
        <authorList>
            <person name="Lim S.J."/>
            <person name="Davis B.G."/>
            <person name="Gill D.E."/>
            <person name="Engel A.S."/>
            <person name="Anderson L.C."/>
            <person name="Campbell B.J."/>
        </authorList>
    </citation>
    <scope>NUCLEOTIDE SEQUENCE [LARGE SCALE GENOMIC DNA]</scope>
    <source>
        <strain evidence="3">N3_P5</strain>
    </source>
</reference>
<dbReference type="PROSITE" id="PS00061">
    <property type="entry name" value="ADH_SHORT"/>
    <property type="match status" value="1"/>
</dbReference>
<evidence type="ECO:0000256" key="1">
    <source>
        <dbReference type="ARBA" id="ARBA00006484"/>
    </source>
</evidence>
<gene>
    <name evidence="3" type="ORF">C3L24_06885</name>
</gene>
<dbReference type="Pfam" id="PF00106">
    <property type="entry name" value="adh_short"/>
    <property type="match status" value="1"/>
</dbReference>
<dbReference type="InterPro" id="IPR020904">
    <property type="entry name" value="Sc_DH/Rdtase_CS"/>
</dbReference>
<dbReference type="EMBL" id="PQCO01000189">
    <property type="protein sequence ID" value="PUE02004.1"/>
    <property type="molecule type" value="Genomic_DNA"/>
</dbReference>
<dbReference type="AlphaFoldDB" id="A0A6N4DSR1"/>
<dbReference type="InterPro" id="IPR002347">
    <property type="entry name" value="SDR_fam"/>
</dbReference>
<sequence length="242" mass="25980">MKDPRPTVLVTGASRGIGRAVCEKLLAEGCHVIGVARSMSTSGHWPSEFTGVDLDLGRLDALPEALKALRRTHPGIGSVICNAGVGRFGSLEEFSARQIRELIDINLTSQVLLAREFLPHLKRHGENANLIFMGSEAALAGGARGAVYAATKFALRGLAQSLREECAASPVRIGIVNPGMVHSSFFDHLGFAPGDAPDNHLQPTDVAEAVWLMMSARPGAVIDEINLSPQKKVIRFGERKRD</sequence>
<protein>
    <submittedName>
        <fullName evidence="3">Short-chain dehydrogenase</fullName>
    </submittedName>
</protein>
<evidence type="ECO:0000313" key="4">
    <source>
        <dbReference type="Proteomes" id="UP000250928"/>
    </source>
</evidence>
<comment type="similarity">
    <text evidence="1">Belongs to the short-chain dehydrogenases/reductases (SDR) family.</text>
</comment>
<evidence type="ECO:0000256" key="2">
    <source>
        <dbReference type="ARBA" id="ARBA00023002"/>
    </source>
</evidence>
<dbReference type="Gene3D" id="3.40.50.720">
    <property type="entry name" value="NAD(P)-binding Rossmann-like Domain"/>
    <property type="match status" value="1"/>
</dbReference>
<organism evidence="3 4">
    <name type="scientific">Candidatus Sedimenticola endophacoides</name>
    <dbReference type="NCBI Taxonomy" id="2548426"/>
    <lineage>
        <taxon>Bacteria</taxon>
        <taxon>Pseudomonadati</taxon>
        <taxon>Pseudomonadota</taxon>
        <taxon>Gammaproteobacteria</taxon>
        <taxon>Chromatiales</taxon>
        <taxon>Sedimenticolaceae</taxon>
        <taxon>Sedimenticola</taxon>
    </lineage>
</organism>
<dbReference type="PRINTS" id="PR00081">
    <property type="entry name" value="GDHRDH"/>
</dbReference>
<dbReference type="CDD" id="cd05233">
    <property type="entry name" value="SDR_c"/>
    <property type="match status" value="1"/>
</dbReference>
<keyword evidence="2" id="KW-0560">Oxidoreductase</keyword>
<dbReference type="GO" id="GO:0016491">
    <property type="term" value="F:oxidoreductase activity"/>
    <property type="evidence" value="ECO:0007669"/>
    <property type="project" value="UniProtKB-KW"/>
</dbReference>
<evidence type="ECO:0000313" key="3">
    <source>
        <dbReference type="EMBL" id="PUE02004.1"/>
    </source>
</evidence>
<dbReference type="PANTHER" id="PTHR43669:SF3">
    <property type="entry name" value="ALCOHOL DEHYDROGENASE, PUTATIVE (AFU_ORTHOLOGUE AFUA_3G03445)-RELATED"/>
    <property type="match status" value="1"/>
</dbReference>
<accession>A0A6N4DSR1</accession>
<comment type="caution">
    <text evidence="3">The sequence shown here is derived from an EMBL/GenBank/DDBJ whole genome shotgun (WGS) entry which is preliminary data.</text>
</comment>
<dbReference type="SUPFAM" id="SSF51735">
    <property type="entry name" value="NAD(P)-binding Rossmann-fold domains"/>
    <property type="match status" value="1"/>
</dbReference>
<proteinExistence type="inferred from homology"/>